<name>A0A8H5HDA5_9AGAR</name>
<gene>
    <name evidence="2" type="ORF">D9615_003873</name>
</gene>
<dbReference type="Proteomes" id="UP000565441">
    <property type="component" value="Unassembled WGS sequence"/>
</dbReference>
<evidence type="ECO:0000313" key="2">
    <source>
        <dbReference type="EMBL" id="KAF5381041.1"/>
    </source>
</evidence>
<keyword evidence="3" id="KW-1185">Reference proteome</keyword>
<dbReference type="AlphaFoldDB" id="A0A8H5HDA5"/>
<feature type="transmembrane region" description="Helical" evidence="1">
    <location>
        <begin position="7"/>
        <end position="29"/>
    </location>
</feature>
<evidence type="ECO:0008006" key="4">
    <source>
        <dbReference type="Google" id="ProtNLM"/>
    </source>
</evidence>
<evidence type="ECO:0000256" key="1">
    <source>
        <dbReference type="SAM" id="Phobius"/>
    </source>
</evidence>
<sequence length="321" mass="35571">MQNPFLIARFVIFALLVNLNLLILAFAAWNANATVAAGLSVPVTTIFFLLNSCTLFFCVILGLAELLVPHANTARVLFECALSAALSVFQTGTAISITVNGPAICRLTFNWDLCASSSLLIPTAWLSSIILFSHFLTLFITAMVHVRNIPDIWTKTIYSVDWFSFSEGFTNEKAIDDSNDADSWSRYMKDIEAARPHIDDNTKAPWARAIRRGIDIPFKRSNLSSVNSSPSTTSTLLPVAPLRVQSRSIAGSRFIEKFRDSSRLSRSEAAFQYATQTSSRVEPFPPRVENHDLPIPLPRLSEWIRADAIQGINVHTIPISP</sequence>
<keyword evidence="1" id="KW-0472">Membrane</keyword>
<protein>
    <recommendedName>
        <fullName evidence="4">Transmembrane protein</fullName>
    </recommendedName>
</protein>
<dbReference type="OrthoDB" id="3188789at2759"/>
<proteinExistence type="predicted"/>
<comment type="caution">
    <text evidence="2">The sequence shown here is derived from an EMBL/GenBank/DDBJ whole genome shotgun (WGS) entry which is preliminary data.</text>
</comment>
<dbReference type="EMBL" id="JAACJP010000012">
    <property type="protein sequence ID" value="KAF5381041.1"/>
    <property type="molecule type" value="Genomic_DNA"/>
</dbReference>
<feature type="transmembrane region" description="Helical" evidence="1">
    <location>
        <begin position="41"/>
        <end position="64"/>
    </location>
</feature>
<keyword evidence="1" id="KW-0812">Transmembrane</keyword>
<accession>A0A8H5HDA5</accession>
<keyword evidence="1" id="KW-1133">Transmembrane helix</keyword>
<feature type="transmembrane region" description="Helical" evidence="1">
    <location>
        <begin position="119"/>
        <end position="146"/>
    </location>
</feature>
<evidence type="ECO:0000313" key="3">
    <source>
        <dbReference type="Proteomes" id="UP000565441"/>
    </source>
</evidence>
<organism evidence="2 3">
    <name type="scientific">Tricholomella constricta</name>
    <dbReference type="NCBI Taxonomy" id="117010"/>
    <lineage>
        <taxon>Eukaryota</taxon>
        <taxon>Fungi</taxon>
        <taxon>Dikarya</taxon>
        <taxon>Basidiomycota</taxon>
        <taxon>Agaricomycotina</taxon>
        <taxon>Agaricomycetes</taxon>
        <taxon>Agaricomycetidae</taxon>
        <taxon>Agaricales</taxon>
        <taxon>Tricholomatineae</taxon>
        <taxon>Lyophyllaceae</taxon>
        <taxon>Tricholomella</taxon>
    </lineage>
</organism>
<feature type="transmembrane region" description="Helical" evidence="1">
    <location>
        <begin position="76"/>
        <end position="99"/>
    </location>
</feature>
<reference evidence="2 3" key="1">
    <citation type="journal article" date="2020" name="ISME J.">
        <title>Uncovering the hidden diversity of litter-decomposition mechanisms in mushroom-forming fungi.</title>
        <authorList>
            <person name="Floudas D."/>
            <person name="Bentzer J."/>
            <person name="Ahren D."/>
            <person name="Johansson T."/>
            <person name="Persson P."/>
            <person name="Tunlid A."/>
        </authorList>
    </citation>
    <scope>NUCLEOTIDE SEQUENCE [LARGE SCALE GENOMIC DNA]</scope>
    <source>
        <strain evidence="2 3">CBS 661.87</strain>
    </source>
</reference>